<dbReference type="OrthoDB" id="9809364at2"/>
<evidence type="ECO:0000313" key="1">
    <source>
        <dbReference type="EMBL" id="ABC63258.1"/>
    </source>
</evidence>
<dbReference type="Gene3D" id="2.120.10.30">
    <property type="entry name" value="TolB, C-terminal domain"/>
    <property type="match status" value="1"/>
</dbReference>
<organism evidence="1 2">
    <name type="scientific">Erythrobacter litoralis (strain HTCC2594)</name>
    <dbReference type="NCBI Taxonomy" id="314225"/>
    <lineage>
        <taxon>Bacteria</taxon>
        <taxon>Pseudomonadati</taxon>
        <taxon>Pseudomonadota</taxon>
        <taxon>Alphaproteobacteria</taxon>
        <taxon>Sphingomonadales</taxon>
        <taxon>Erythrobacteraceae</taxon>
        <taxon>Erythrobacter/Porphyrobacter group</taxon>
        <taxon>Erythrobacter</taxon>
    </lineage>
</organism>
<dbReference type="InterPro" id="IPR011042">
    <property type="entry name" value="6-blade_b-propeller_TolB-like"/>
</dbReference>
<sequence>MNRSLVLFIGLACAACAISQPSKQIDLARFQSERPDFGLTRGPDGWYLSRMNGPFGTDASSEMLRFPFRTGAAEQVTFGTGSHLGRDFSWDPASRRGCFVRSADIWCANWDGERWLDTAPLPDPVNTPGYEASPQIAADGSLYFSSMRDGGPGQGDIYRAVETDRGWQVVALGPAINSPGGEWNLALSPDNSMMVFEASGRATNLSPSGDLYLSCRIANEWQPAMPMNALNTEGSELDFRFTGPRSGIFSTARIGGGAVLRHAGPEHFAECDRM</sequence>
<protein>
    <recommendedName>
        <fullName evidence="3">Translocation protein TolB</fullName>
    </recommendedName>
</protein>
<dbReference type="AlphaFoldDB" id="Q2NAN3"/>
<dbReference type="RefSeq" id="WP_011414094.1">
    <property type="nucleotide sequence ID" value="NC_007722.1"/>
</dbReference>
<dbReference type="KEGG" id="eli:ELI_05830"/>
<keyword evidence="2" id="KW-1185">Reference proteome</keyword>
<dbReference type="HOGENOM" id="CLU_1014673_0_0_5"/>
<name>Q2NAN3_ERYLH</name>
<dbReference type="InterPro" id="IPR011659">
    <property type="entry name" value="WD40"/>
</dbReference>
<proteinExistence type="predicted"/>
<dbReference type="Proteomes" id="UP000008808">
    <property type="component" value="Chromosome"/>
</dbReference>
<evidence type="ECO:0008006" key="3">
    <source>
        <dbReference type="Google" id="ProtNLM"/>
    </source>
</evidence>
<evidence type="ECO:0000313" key="2">
    <source>
        <dbReference type="Proteomes" id="UP000008808"/>
    </source>
</evidence>
<dbReference type="eggNOG" id="COG0823">
    <property type="taxonomic scope" value="Bacteria"/>
</dbReference>
<dbReference type="STRING" id="314225.ELI_05830"/>
<accession>Q2NAN3</accession>
<dbReference type="Pfam" id="PF07676">
    <property type="entry name" value="PD40"/>
    <property type="match status" value="1"/>
</dbReference>
<gene>
    <name evidence="1" type="ordered locus">ELI_05830</name>
</gene>
<reference evidence="2" key="1">
    <citation type="journal article" date="2009" name="J. Bacteriol.">
        <title>Complete genome sequence of Erythrobacter litoralis HTCC2594.</title>
        <authorList>
            <person name="Oh H.M."/>
            <person name="Giovannoni S.J."/>
            <person name="Ferriera S."/>
            <person name="Johnson J."/>
            <person name="Cho J.C."/>
        </authorList>
    </citation>
    <scope>NUCLEOTIDE SEQUENCE [LARGE SCALE GENOMIC DNA]</scope>
    <source>
        <strain evidence="2">HTCC2594</strain>
    </source>
</reference>
<dbReference type="SUPFAM" id="SSF82171">
    <property type="entry name" value="DPP6 N-terminal domain-like"/>
    <property type="match status" value="1"/>
</dbReference>
<dbReference type="EMBL" id="CP000157">
    <property type="protein sequence ID" value="ABC63258.1"/>
    <property type="molecule type" value="Genomic_DNA"/>
</dbReference>